<protein>
    <submittedName>
        <fullName evidence="3">Long-chain-fatty-acid--CoA ligase</fullName>
        <ecNumber evidence="3">6.2.1.3</ecNumber>
    </submittedName>
</protein>
<dbReference type="InterPro" id="IPR020845">
    <property type="entry name" value="AMP-binding_CS"/>
</dbReference>
<comment type="similarity">
    <text evidence="1">Belongs to the ATP-dependent AMP-binding enzyme family.</text>
</comment>
<evidence type="ECO:0000313" key="3">
    <source>
        <dbReference type="EMBL" id="AIY18903.1"/>
    </source>
</evidence>
<dbReference type="InterPro" id="IPR045851">
    <property type="entry name" value="AMP-bd_C_sf"/>
</dbReference>
<dbReference type="GO" id="GO:0031956">
    <property type="term" value="F:medium-chain fatty acid-CoA ligase activity"/>
    <property type="evidence" value="ECO:0007669"/>
    <property type="project" value="TreeGrafter"/>
</dbReference>
<dbReference type="OrthoDB" id="7055148at2"/>
<dbReference type="HOGENOM" id="CLU_000022_59_0_11"/>
<sequence>MIGLLEKAAAERPGQVAVVTPEATLTYGDLLDGARRVAGALAERGIERFAVLEPDAGWVLGLLAGAAAVGSEPCQYQPDLDAAQFAEQAAALGHTVVVTRRTDLPDGFTVLRPDELSAPFAGTPAPGAPQPVMIRTTGTTGLPKAARHDWTVLSRRAGAARPHPEQRWLLAYGPQQFAGIQVLLHVLSVHATLVAPFPRQPRDGLAALLTQDVTCVSATPTYWRFLLAEARSAGAVLPRLAQITLGGEASSPDLLAELHDAFPDARISQVYASTEFGSIASVRDGLPGLAASSLWSPEHPEGQLRVEDGELLVRAGTGMLGYAGDAAESPREIDGWVATGDLVEVVDGRVLFRGRSSEVINVGGVKVHPLPIEERVAAVPGVQVARVHGRANPMVGAVVAVEVALTAEARADESAVKSAIRSACADLPRAWQPRSIKVVDEAVLAAATKGGKTVRATSPE</sequence>
<dbReference type="PROSITE" id="PS00455">
    <property type="entry name" value="AMP_BINDING"/>
    <property type="match status" value="1"/>
</dbReference>
<dbReference type="GeneID" id="96611614"/>
<dbReference type="Gene3D" id="3.40.50.12780">
    <property type="entry name" value="N-terminal domain of ligase-like"/>
    <property type="match status" value="1"/>
</dbReference>
<organism evidence="3 4">
    <name type="scientific">Nocardioides simplex</name>
    <name type="common">Arthrobacter simplex</name>
    <dbReference type="NCBI Taxonomy" id="2045"/>
    <lineage>
        <taxon>Bacteria</taxon>
        <taxon>Bacillati</taxon>
        <taxon>Actinomycetota</taxon>
        <taxon>Actinomycetes</taxon>
        <taxon>Propionibacteriales</taxon>
        <taxon>Nocardioidaceae</taxon>
        <taxon>Pimelobacter</taxon>
    </lineage>
</organism>
<dbReference type="Gene3D" id="3.30.300.30">
    <property type="match status" value="1"/>
</dbReference>
<keyword evidence="4" id="KW-1185">Reference proteome</keyword>
<dbReference type="STRING" id="2045.KR76_22820"/>
<proteinExistence type="inferred from homology"/>
<name>A0A0A1DQT9_NOCSI</name>
<dbReference type="EC" id="6.2.1.3" evidence="3"/>
<dbReference type="KEGG" id="psim:KR76_22820"/>
<dbReference type="AlphaFoldDB" id="A0A0A1DQT9"/>
<dbReference type="InterPro" id="IPR042099">
    <property type="entry name" value="ANL_N_sf"/>
</dbReference>
<dbReference type="Proteomes" id="UP000030300">
    <property type="component" value="Chromosome"/>
</dbReference>
<evidence type="ECO:0000256" key="2">
    <source>
        <dbReference type="ARBA" id="ARBA00022598"/>
    </source>
</evidence>
<dbReference type="PANTHER" id="PTHR43201:SF5">
    <property type="entry name" value="MEDIUM-CHAIN ACYL-COA LIGASE ACSF2, MITOCHONDRIAL"/>
    <property type="match status" value="1"/>
</dbReference>
<dbReference type="eggNOG" id="COG0318">
    <property type="taxonomic scope" value="Bacteria"/>
</dbReference>
<evidence type="ECO:0000256" key="1">
    <source>
        <dbReference type="ARBA" id="ARBA00006432"/>
    </source>
</evidence>
<dbReference type="EMBL" id="CP009896">
    <property type="protein sequence ID" value="AIY18903.1"/>
    <property type="molecule type" value="Genomic_DNA"/>
</dbReference>
<keyword evidence="2 3" id="KW-0436">Ligase</keyword>
<dbReference type="SUPFAM" id="SSF56801">
    <property type="entry name" value="Acetyl-CoA synthetase-like"/>
    <property type="match status" value="1"/>
</dbReference>
<gene>
    <name evidence="3" type="ORF">KR76_22820</name>
</gene>
<accession>A0A0A1DQT9</accession>
<dbReference type="Pfam" id="PF00501">
    <property type="entry name" value="AMP-binding"/>
    <property type="match status" value="1"/>
</dbReference>
<reference evidence="3 4" key="1">
    <citation type="journal article" date="2015" name="Genome Announc.">
        <title>Complete Genome Sequence of Steroid-Transforming Nocardioides simplex VKM Ac-2033D.</title>
        <authorList>
            <person name="Shtratnikova V.Y."/>
            <person name="Schelkunov M.I."/>
            <person name="Pekov Y.A."/>
            <person name="Fokina V.V."/>
            <person name="Logacheva M.D."/>
            <person name="Sokolov S.L."/>
            <person name="Bragin E.Y."/>
            <person name="Ashapkin V.V."/>
            <person name="Donova M.V."/>
        </authorList>
    </citation>
    <scope>NUCLEOTIDE SEQUENCE [LARGE SCALE GENOMIC DNA]</scope>
    <source>
        <strain evidence="3 4">VKM Ac-2033D</strain>
    </source>
</reference>
<dbReference type="InterPro" id="IPR000873">
    <property type="entry name" value="AMP-dep_synth/lig_dom"/>
</dbReference>
<dbReference type="RefSeq" id="WP_038681602.1">
    <property type="nucleotide sequence ID" value="NZ_BJMC01000013.1"/>
</dbReference>
<dbReference type="GO" id="GO:0004467">
    <property type="term" value="F:long-chain fatty acid-CoA ligase activity"/>
    <property type="evidence" value="ECO:0007669"/>
    <property type="project" value="UniProtKB-EC"/>
</dbReference>
<dbReference type="PANTHER" id="PTHR43201">
    <property type="entry name" value="ACYL-COA SYNTHETASE"/>
    <property type="match status" value="1"/>
</dbReference>
<evidence type="ECO:0000313" key="4">
    <source>
        <dbReference type="Proteomes" id="UP000030300"/>
    </source>
</evidence>